<dbReference type="UniPathway" id="UPA00031">
    <property type="reaction ID" value="UER00013"/>
</dbReference>
<dbReference type="SUPFAM" id="SSF89550">
    <property type="entry name" value="PHP domain-like"/>
    <property type="match status" value="1"/>
</dbReference>
<evidence type="ECO:0000256" key="1">
    <source>
        <dbReference type="ARBA" id="ARBA00004970"/>
    </source>
</evidence>
<comment type="caution">
    <text evidence="10">The sequence shown here is derived from an EMBL/GenBank/DDBJ whole genome shotgun (WGS) entry which is preliminary data.</text>
</comment>
<sequence length="258" mass="29262">MTLISDFHSHVSRSSAEQMAHSAREKGLQILGLSEHDFQMNEARPLLPHMPLEGQMLSFAEYIEAVHAAGRAADIDVRLGLEVDFVPAKNDQIQASIADYPWDFLIGSVHEIDGKLFELGNGQAREEGELLWQRYFRLLHEAVKSGYFSLVSHPVRMRAKNPYVPANIDDELEQLAAEATRQDIALEINGSDMLGYPDLVRRLAKACVLHRTPISIGSDAHRPYQVAKAHQQSEELLREVGIKKVRIWKQRVPEEYEF</sequence>
<evidence type="ECO:0000256" key="8">
    <source>
        <dbReference type="RuleBase" id="RU366003"/>
    </source>
</evidence>
<dbReference type="PANTHER" id="PTHR21039:SF0">
    <property type="entry name" value="HISTIDINOL-PHOSPHATASE"/>
    <property type="match status" value="1"/>
</dbReference>
<dbReference type="EC" id="3.1.3.15" evidence="3 8"/>
<reference evidence="10" key="1">
    <citation type="submission" date="2020-10" db="EMBL/GenBank/DDBJ databases">
        <title>Taxonomic study of unclassified bacteria belonging to the class Ktedonobacteria.</title>
        <authorList>
            <person name="Yabe S."/>
            <person name="Wang C.M."/>
            <person name="Zheng Y."/>
            <person name="Sakai Y."/>
            <person name="Cavaletti L."/>
            <person name="Monciardini P."/>
            <person name="Donadio S."/>
        </authorList>
    </citation>
    <scope>NUCLEOTIDE SEQUENCE</scope>
    <source>
        <strain evidence="10">ID150040</strain>
    </source>
</reference>
<dbReference type="GO" id="GO:0004401">
    <property type="term" value="F:histidinol-phosphatase activity"/>
    <property type="evidence" value="ECO:0007669"/>
    <property type="project" value="UniProtKB-UniRule"/>
</dbReference>
<dbReference type="Proteomes" id="UP000597444">
    <property type="component" value="Unassembled WGS sequence"/>
</dbReference>
<dbReference type="GO" id="GO:0000105">
    <property type="term" value="P:L-histidine biosynthetic process"/>
    <property type="evidence" value="ECO:0007669"/>
    <property type="project" value="UniProtKB-UniRule"/>
</dbReference>
<proteinExistence type="inferred from homology"/>
<evidence type="ECO:0000256" key="2">
    <source>
        <dbReference type="ARBA" id="ARBA00009152"/>
    </source>
</evidence>
<dbReference type="InterPro" id="IPR016195">
    <property type="entry name" value="Pol/histidinol_Pase-like"/>
</dbReference>
<evidence type="ECO:0000259" key="9">
    <source>
        <dbReference type="Pfam" id="PF02811"/>
    </source>
</evidence>
<comment type="pathway">
    <text evidence="1 8">Amino-acid biosynthesis; L-histidine biosynthesis; L-histidine from 5-phospho-alpha-D-ribose 1-diphosphate: step 8/9.</text>
</comment>
<keyword evidence="5 8" id="KW-0378">Hydrolase</keyword>
<organism evidence="10 11">
    <name type="scientific">Reticulibacter mediterranei</name>
    <dbReference type="NCBI Taxonomy" id="2778369"/>
    <lineage>
        <taxon>Bacteria</taxon>
        <taxon>Bacillati</taxon>
        <taxon>Chloroflexota</taxon>
        <taxon>Ktedonobacteria</taxon>
        <taxon>Ktedonobacterales</taxon>
        <taxon>Reticulibacteraceae</taxon>
        <taxon>Reticulibacter</taxon>
    </lineage>
</organism>
<evidence type="ECO:0000313" key="10">
    <source>
        <dbReference type="EMBL" id="GHO96908.1"/>
    </source>
</evidence>
<evidence type="ECO:0000256" key="6">
    <source>
        <dbReference type="ARBA" id="ARBA00023102"/>
    </source>
</evidence>
<accession>A0A8J3N5W2</accession>
<protein>
    <recommendedName>
        <fullName evidence="3 8">Histidinol-phosphatase</fullName>
        <shortName evidence="8">HolPase</shortName>
        <ecNumber evidence="3 8">3.1.3.15</ecNumber>
    </recommendedName>
</protein>
<comment type="similarity">
    <text evidence="2 8">Belongs to the PHP hydrolase family. HisK subfamily.</text>
</comment>
<evidence type="ECO:0000256" key="3">
    <source>
        <dbReference type="ARBA" id="ARBA00013085"/>
    </source>
</evidence>
<dbReference type="InterPro" id="IPR010140">
    <property type="entry name" value="Histidinol_P_phosphatase_HisJ"/>
</dbReference>
<dbReference type="Gene3D" id="3.20.20.140">
    <property type="entry name" value="Metal-dependent hydrolases"/>
    <property type="match status" value="1"/>
</dbReference>
<dbReference type="RefSeq" id="WP_220207497.1">
    <property type="nucleotide sequence ID" value="NZ_BNJK01000001.1"/>
</dbReference>
<dbReference type="Pfam" id="PF02811">
    <property type="entry name" value="PHP"/>
    <property type="match status" value="1"/>
</dbReference>
<dbReference type="PANTHER" id="PTHR21039">
    <property type="entry name" value="HISTIDINOL PHOSPHATASE-RELATED"/>
    <property type="match status" value="1"/>
</dbReference>
<dbReference type="InterPro" id="IPR004013">
    <property type="entry name" value="PHP_dom"/>
</dbReference>
<keyword evidence="6 8" id="KW-0368">Histidine biosynthesis</keyword>
<dbReference type="GO" id="GO:0005737">
    <property type="term" value="C:cytoplasm"/>
    <property type="evidence" value="ECO:0007669"/>
    <property type="project" value="TreeGrafter"/>
</dbReference>
<dbReference type="AlphaFoldDB" id="A0A8J3N5W2"/>
<keyword evidence="4 8" id="KW-0028">Amino-acid biosynthesis</keyword>
<gene>
    <name evidence="10" type="ORF">KSF_069560</name>
</gene>
<feature type="domain" description="PHP" evidence="9">
    <location>
        <begin position="8"/>
        <end position="189"/>
    </location>
</feature>
<evidence type="ECO:0000256" key="7">
    <source>
        <dbReference type="ARBA" id="ARBA00049158"/>
    </source>
</evidence>
<dbReference type="EMBL" id="BNJK01000001">
    <property type="protein sequence ID" value="GHO96908.1"/>
    <property type="molecule type" value="Genomic_DNA"/>
</dbReference>
<comment type="catalytic activity">
    <reaction evidence="7 8">
        <text>L-histidinol phosphate + H2O = L-histidinol + phosphate</text>
        <dbReference type="Rhea" id="RHEA:14465"/>
        <dbReference type="ChEBI" id="CHEBI:15377"/>
        <dbReference type="ChEBI" id="CHEBI:43474"/>
        <dbReference type="ChEBI" id="CHEBI:57699"/>
        <dbReference type="ChEBI" id="CHEBI:57980"/>
        <dbReference type="EC" id="3.1.3.15"/>
    </reaction>
</comment>
<name>A0A8J3N5W2_9CHLR</name>
<evidence type="ECO:0000256" key="4">
    <source>
        <dbReference type="ARBA" id="ARBA00022605"/>
    </source>
</evidence>
<evidence type="ECO:0000313" key="11">
    <source>
        <dbReference type="Proteomes" id="UP000597444"/>
    </source>
</evidence>
<evidence type="ECO:0000256" key="5">
    <source>
        <dbReference type="ARBA" id="ARBA00022801"/>
    </source>
</evidence>
<keyword evidence="11" id="KW-1185">Reference proteome</keyword>